<dbReference type="AlphaFoldDB" id="A0A9Q1HAI5"/>
<evidence type="ECO:0000313" key="1">
    <source>
        <dbReference type="EMBL" id="KAJ8038236.1"/>
    </source>
</evidence>
<proteinExistence type="predicted"/>
<name>A0A9Q1HAI5_HOLLE</name>
<dbReference type="Proteomes" id="UP001152320">
    <property type="component" value="Chromosome 7"/>
</dbReference>
<keyword evidence="2" id="KW-1185">Reference proteome</keyword>
<sequence>MVIDYRKYTTRVPTEVIIKESVVESVSTYKYLGIVTDDQIAWHDHIDYLVKKVSPRLYCLRKLNNFNINSVVCWGGNVDVTDKKRIDSVIKQAGRILGDDQFTIYSSYQHYVVAKLNTVLNGTSHPLYADPYSAIISGSGRMKLPYAVTKRQKLSFILQCIKPLATWFSNVYLSALSFRKL</sequence>
<dbReference type="EMBL" id="JAIZAY010000007">
    <property type="protein sequence ID" value="KAJ8038236.1"/>
    <property type="molecule type" value="Genomic_DNA"/>
</dbReference>
<reference evidence="1" key="1">
    <citation type="submission" date="2021-10" db="EMBL/GenBank/DDBJ databases">
        <title>Tropical sea cucumber genome reveals ecological adaptation and Cuvierian tubules defense mechanism.</title>
        <authorList>
            <person name="Chen T."/>
        </authorList>
    </citation>
    <scope>NUCLEOTIDE SEQUENCE</scope>
    <source>
        <strain evidence="1">Nanhai2018</strain>
        <tissue evidence="1">Muscle</tissue>
    </source>
</reference>
<organism evidence="1 2">
    <name type="scientific">Holothuria leucospilota</name>
    <name type="common">Black long sea cucumber</name>
    <name type="synonym">Mertensiothuria leucospilota</name>
    <dbReference type="NCBI Taxonomy" id="206669"/>
    <lineage>
        <taxon>Eukaryota</taxon>
        <taxon>Metazoa</taxon>
        <taxon>Echinodermata</taxon>
        <taxon>Eleutherozoa</taxon>
        <taxon>Echinozoa</taxon>
        <taxon>Holothuroidea</taxon>
        <taxon>Aspidochirotacea</taxon>
        <taxon>Aspidochirotida</taxon>
        <taxon>Holothuriidae</taxon>
        <taxon>Holothuria</taxon>
    </lineage>
</organism>
<protein>
    <submittedName>
        <fullName evidence="1">Uncharacterized protein</fullName>
    </submittedName>
</protein>
<accession>A0A9Q1HAI5</accession>
<gene>
    <name evidence="1" type="ORF">HOLleu_15600</name>
</gene>
<comment type="caution">
    <text evidence="1">The sequence shown here is derived from an EMBL/GenBank/DDBJ whole genome shotgun (WGS) entry which is preliminary data.</text>
</comment>
<evidence type="ECO:0000313" key="2">
    <source>
        <dbReference type="Proteomes" id="UP001152320"/>
    </source>
</evidence>